<dbReference type="GO" id="GO:0005737">
    <property type="term" value="C:cytoplasm"/>
    <property type="evidence" value="ECO:0007669"/>
    <property type="project" value="UniProtKB-SubCell"/>
</dbReference>
<dbReference type="PANTHER" id="PTHR21043:SF0">
    <property type="entry name" value="MITOCHONDRIAL ASSEMBLY OF RIBOSOMAL LARGE SUBUNIT PROTEIN 1"/>
    <property type="match status" value="1"/>
</dbReference>
<dbReference type="GO" id="GO:0090071">
    <property type="term" value="P:negative regulation of ribosome biogenesis"/>
    <property type="evidence" value="ECO:0007669"/>
    <property type="project" value="UniProtKB-UniRule"/>
</dbReference>
<dbReference type="Gene3D" id="3.30.460.10">
    <property type="entry name" value="Beta Polymerase, domain 2"/>
    <property type="match status" value="1"/>
</dbReference>
<dbReference type="InterPro" id="IPR004394">
    <property type="entry name" value="Iojap/RsfS/C7orf30"/>
</dbReference>
<evidence type="ECO:0000256" key="2">
    <source>
        <dbReference type="HAMAP-Rule" id="MF_01477"/>
    </source>
</evidence>
<comment type="caution">
    <text evidence="3">The sequence shown here is derived from an EMBL/GenBank/DDBJ whole genome shotgun (WGS) entry which is preliminary data.</text>
</comment>
<dbReference type="OrthoDB" id="9793681at2"/>
<keyword evidence="2" id="KW-0963">Cytoplasm</keyword>
<organism evidence="3 4">
    <name type="scientific">Candidatus Jidaibacter acanthamoebae</name>
    <dbReference type="NCBI Taxonomy" id="86105"/>
    <lineage>
        <taxon>Bacteria</taxon>
        <taxon>Pseudomonadati</taxon>
        <taxon>Pseudomonadota</taxon>
        <taxon>Alphaproteobacteria</taxon>
        <taxon>Rickettsiales</taxon>
        <taxon>Candidatus Midichloriaceae</taxon>
        <taxon>Candidatus Jidaibacter</taxon>
    </lineage>
</organism>
<dbReference type="RefSeq" id="WP_053332768.1">
    <property type="nucleotide sequence ID" value="NZ_JSWE01000206.1"/>
</dbReference>
<dbReference type="HAMAP" id="MF_01477">
    <property type="entry name" value="Iojap_RsfS"/>
    <property type="match status" value="1"/>
</dbReference>
<evidence type="ECO:0000313" key="3">
    <source>
        <dbReference type="EMBL" id="KIE04331.1"/>
    </source>
</evidence>
<dbReference type="PATRIC" id="fig|86105.3.peg.1873"/>
<dbReference type="STRING" id="86105.NF27_IN00720"/>
<dbReference type="Pfam" id="PF02410">
    <property type="entry name" value="RsfS"/>
    <property type="match status" value="1"/>
</dbReference>
<comment type="similarity">
    <text evidence="1 2">Belongs to the Iojap/RsfS family.</text>
</comment>
<dbReference type="GO" id="GO:0043023">
    <property type="term" value="F:ribosomal large subunit binding"/>
    <property type="evidence" value="ECO:0007669"/>
    <property type="project" value="TreeGrafter"/>
</dbReference>
<dbReference type="PANTHER" id="PTHR21043">
    <property type="entry name" value="IOJAP SUPERFAMILY ORTHOLOG"/>
    <property type="match status" value="1"/>
</dbReference>
<evidence type="ECO:0000256" key="1">
    <source>
        <dbReference type="ARBA" id="ARBA00010574"/>
    </source>
</evidence>
<sequence length="128" mass="14468">MKNQNKIRELGNKERAIDIKDLVLSCLDRDKAEDVTLIDLEGKADFAHFMVVASGRSTRHVNSLAEKILADIKNEGFGGVGVEGMKEGNWVLIDALDVVIHIFIPEVRENYNIEKMWNFTLPVERTEA</sequence>
<gene>
    <name evidence="3" type="primary">rsfS_2</name>
    <name evidence="2" type="synonym">rsfS</name>
    <name evidence="3" type="ORF">NF27_IN00720</name>
</gene>
<dbReference type="AlphaFoldDB" id="A0A0C1MWQ2"/>
<dbReference type="InterPro" id="IPR043519">
    <property type="entry name" value="NT_sf"/>
</dbReference>
<evidence type="ECO:0000313" key="4">
    <source>
        <dbReference type="Proteomes" id="UP000031258"/>
    </source>
</evidence>
<dbReference type="GO" id="GO:0017148">
    <property type="term" value="P:negative regulation of translation"/>
    <property type="evidence" value="ECO:0007669"/>
    <property type="project" value="UniProtKB-UniRule"/>
</dbReference>
<keyword evidence="2" id="KW-0810">Translation regulation</keyword>
<dbReference type="Proteomes" id="UP000031258">
    <property type="component" value="Unassembled WGS sequence"/>
</dbReference>
<dbReference type="EMBL" id="JSWE01000206">
    <property type="protein sequence ID" value="KIE04331.1"/>
    <property type="molecule type" value="Genomic_DNA"/>
</dbReference>
<protein>
    <recommendedName>
        <fullName evidence="2">Ribosomal silencing factor RsfS</fullName>
    </recommendedName>
</protein>
<name>A0A0C1MWQ2_9RICK</name>
<accession>A0A0C1MWQ2</accession>
<keyword evidence="4" id="KW-1185">Reference proteome</keyword>
<comment type="subcellular location">
    <subcellularLocation>
        <location evidence="2">Cytoplasm</location>
    </subcellularLocation>
</comment>
<dbReference type="GO" id="GO:0042256">
    <property type="term" value="P:cytosolic ribosome assembly"/>
    <property type="evidence" value="ECO:0007669"/>
    <property type="project" value="UniProtKB-UniRule"/>
</dbReference>
<keyword evidence="2" id="KW-0678">Repressor</keyword>
<reference evidence="3 4" key="1">
    <citation type="submission" date="2014-11" db="EMBL/GenBank/DDBJ databases">
        <title>A Rickettsiales Symbiont of Amoebae With Ancient Features.</title>
        <authorList>
            <person name="Schulz F."/>
            <person name="Martijn J."/>
            <person name="Wascher F."/>
            <person name="Kostanjsek R."/>
            <person name="Ettema T.J."/>
            <person name="Horn M."/>
        </authorList>
    </citation>
    <scope>NUCLEOTIDE SEQUENCE [LARGE SCALE GENOMIC DNA]</scope>
    <source>
        <strain evidence="3 4">UWC36</strain>
    </source>
</reference>
<comment type="function">
    <text evidence="2">Functions as a ribosomal silencing factor. Interacts with ribosomal protein uL14 (rplN), blocking formation of intersubunit bridge B8. Prevents association of the 30S and 50S ribosomal subunits and the formation of functional ribosomes, thus repressing translation.</text>
</comment>
<proteinExistence type="inferred from homology"/>
<comment type="subunit">
    <text evidence="2">Interacts with ribosomal protein uL14 (rplN).</text>
</comment>
<dbReference type="SUPFAM" id="SSF81301">
    <property type="entry name" value="Nucleotidyltransferase"/>
    <property type="match status" value="1"/>
</dbReference>
<dbReference type="NCBIfam" id="TIGR00090">
    <property type="entry name" value="rsfS_iojap_ybeB"/>
    <property type="match status" value="1"/>
</dbReference>